<evidence type="ECO:0000313" key="3">
    <source>
        <dbReference type="EMBL" id="CEO48286.1"/>
    </source>
</evidence>
<evidence type="ECO:0000259" key="2">
    <source>
        <dbReference type="Pfam" id="PF01425"/>
    </source>
</evidence>
<dbReference type="EMBL" id="CDPU01000010">
    <property type="protein sequence ID" value="CEO48286.1"/>
    <property type="molecule type" value="Genomic_DNA"/>
</dbReference>
<accession>A0A0B7K0R9</accession>
<proteinExistence type="predicted"/>
<dbReference type="InterPro" id="IPR036928">
    <property type="entry name" value="AS_sf"/>
</dbReference>
<dbReference type="PANTHER" id="PTHR42678">
    <property type="entry name" value="AMIDASE"/>
    <property type="match status" value="1"/>
</dbReference>
<sequence length="256" mass="28479">MKPQSLLALLPGFLQRAIGCLSRQQVLQDYRHAPSHHVPTCQAHMTLRPFNLLTSTAGDIQKLFQLSDFNSTALVELLLQQIENHNQNGLHLGALISVAPRQQVLARARKLDEERIAGQSRSSLHGIPFIVKDSIATHPDMGMDTTGGSWALAGSRPSMSSPVVERLVDITLFTIFRSTYHGMMQKLCSLGVHVEYPVELPTGDKVWSGIGDIINYEFSGVMDRYLGSLDASNVRSLEDLVEWNHRQLDTPFVLCH</sequence>
<keyword evidence="1" id="KW-0732">Signal</keyword>
<dbReference type="Pfam" id="PF01425">
    <property type="entry name" value="Amidase"/>
    <property type="match status" value="1"/>
</dbReference>
<gene>
    <name evidence="3" type="ORF">BN869_000004343_1</name>
</gene>
<dbReference type="PANTHER" id="PTHR42678:SF34">
    <property type="entry name" value="OS04G0183300 PROTEIN"/>
    <property type="match status" value="1"/>
</dbReference>
<protein>
    <recommendedName>
        <fullName evidence="2">Amidase domain-containing protein</fullName>
    </recommendedName>
</protein>
<feature type="chain" id="PRO_5002117787" description="Amidase domain-containing protein" evidence="1">
    <location>
        <begin position="20"/>
        <end position="256"/>
    </location>
</feature>
<feature type="signal peptide" evidence="1">
    <location>
        <begin position="1"/>
        <end position="19"/>
    </location>
</feature>
<dbReference type="InterPro" id="IPR023631">
    <property type="entry name" value="Amidase_dom"/>
</dbReference>
<feature type="domain" description="Amidase" evidence="2">
    <location>
        <begin position="74"/>
        <end position="167"/>
    </location>
</feature>
<dbReference type="SUPFAM" id="SSF75304">
    <property type="entry name" value="Amidase signature (AS) enzymes"/>
    <property type="match status" value="1"/>
</dbReference>
<reference evidence="3" key="1">
    <citation type="submission" date="2015-01" db="EMBL/GenBank/DDBJ databases">
        <authorList>
            <person name="Durling Mikael"/>
        </authorList>
    </citation>
    <scope>NUCLEOTIDE SEQUENCE</scope>
</reference>
<name>A0A0B7K0R9_BIOOC</name>
<dbReference type="AlphaFoldDB" id="A0A0B7K0R9"/>
<evidence type="ECO:0000256" key="1">
    <source>
        <dbReference type="SAM" id="SignalP"/>
    </source>
</evidence>
<organism evidence="3">
    <name type="scientific">Bionectria ochroleuca</name>
    <name type="common">Gliocladium roseum</name>
    <dbReference type="NCBI Taxonomy" id="29856"/>
    <lineage>
        <taxon>Eukaryota</taxon>
        <taxon>Fungi</taxon>
        <taxon>Dikarya</taxon>
        <taxon>Ascomycota</taxon>
        <taxon>Pezizomycotina</taxon>
        <taxon>Sordariomycetes</taxon>
        <taxon>Hypocreomycetidae</taxon>
        <taxon>Hypocreales</taxon>
        <taxon>Bionectriaceae</taxon>
        <taxon>Clonostachys</taxon>
    </lineage>
</organism>
<dbReference type="Gene3D" id="3.90.1300.10">
    <property type="entry name" value="Amidase signature (AS) domain"/>
    <property type="match status" value="1"/>
</dbReference>